<dbReference type="Proteomes" id="UP001501285">
    <property type="component" value="Unassembled WGS sequence"/>
</dbReference>
<organism evidence="1 2">
    <name type="scientific">Terrabacter terrae</name>
    <dbReference type="NCBI Taxonomy" id="318434"/>
    <lineage>
        <taxon>Bacteria</taxon>
        <taxon>Bacillati</taxon>
        <taxon>Actinomycetota</taxon>
        <taxon>Actinomycetes</taxon>
        <taxon>Micrococcales</taxon>
        <taxon>Intrasporangiaceae</taxon>
        <taxon>Terrabacter</taxon>
    </lineage>
</organism>
<gene>
    <name evidence="1" type="ORF">GCM10009740_29800</name>
</gene>
<dbReference type="EMBL" id="BAAANB010000021">
    <property type="protein sequence ID" value="GAA2036535.1"/>
    <property type="molecule type" value="Genomic_DNA"/>
</dbReference>
<dbReference type="InterPro" id="IPR014719">
    <property type="entry name" value="Ribosomal_bL12_C/ClpS-like"/>
</dbReference>
<accession>A0ABN2UFI0</accession>
<sequence length="148" mass="16010">MHPLVKLVLILVIVVVAVVVWGRVMGRKDPDRELVGLTDTVRARVSREISAGHTINAIKIYREATGAPLADAKRAVDGWFVPGRGPGVRDAAASFTEGRLTREARARISELILGGRREDATSLYAEATGASATEASAIIRTWDTTQDY</sequence>
<proteinExistence type="predicted"/>
<protein>
    <submittedName>
        <fullName evidence="1">Uncharacterized protein</fullName>
    </submittedName>
</protein>
<evidence type="ECO:0000313" key="2">
    <source>
        <dbReference type="Proteomes" id="UP001501285"/>
    </source>
</evidence>
<name>A0ABN2UFI0_9MICO</name>
<evidence type="ECO:0000313" key="1">
    <source>
        <dbReference type="EMBL" id="GAA2036535.1"/>
    </source>
</evidence>
<comment type="caution">
    <text evidence="1">The sequence shown here is derived from an EMBL/GenBank/DDBJ whole genome shotgun (WGS) entry which is preliminary data.</text>
</comment>
<dbReference type="Gene3D" id="3.30.1390.10">
    <property type="match status" value="1"/>
</dbReference>
<reference evidence="1 2" key="1">
    <citation type="journal article" date="2019" name="Int. J. Syst. Evol. Microbiol.">
        <title>The Global Catalogue of Microorganisms (GCM) 10K type strain sequencing project: providing services to taxonomists for standard genome sequencing and annotation.</title>
        <authorList>
            <consortium name="The Broad Institute Genomics Platform"/>
            <consortium name="The Broad Institute Genome Sequencing Center for Infectious Disease"/>
            <person name="Wu L."/>
            <person name="Ma J."/>
        </authorList>
    </citation>
    <scope>NUCLEOTIDE SEQUENCE [LARGE SCALE GENOMIC DNA]</scope>
    <source>
        <strain evidence="1 2">JCM 14283</strain>
    </source>
</reference>
<dbReference type="RefSeq" id="WP_343992713.1">
    <property type="nucleotide sequence ID" value="NZ_BAAANB010000021.1"/>
</dbReference>
<keyword evidence="2" id="KW-1185">Reference proteome</keyword>